<gene>
    <name evidence="1" type="ORF">HHL11_20695</name>
</gene>
<name>A0A848H9J5_9BURK</name>
<keyword evidence="2" id="KW-1185">Reference proteome</keyword>
<organism evidence="1 2">
    <name type="scientific">Ramlibacter agri</name>
    <dbReference type="NCBI Taxonomy" id="2728837"/>
    <lineage>
        <taxon>Bacteria</taxon>
        <taxon>Pseudomonadati</taxon>
        <taxon>Pseudomonadota</taxon>
        <taxon>Betaproteobacteria</taxon>
        <taxon>Burkholderiales</taxon>
        <taxon>Comamonadaceae</taxon>
        <taxon>Ramlibacter</taxon>
    </lineage>
</organism>
<proteinExistence type="predicted"/>
<protein>
    <submittedName>
        <fullName evidence="1">Uncharacterized protein</fullName>
    </submittedName>
</protein>
<dbReference type="EMBL" id="JABBFX010000002">
    <property type="protein sequence ID" value="NML46179.1"/>
    <property type="molecule type" value="Genomic_DNA"/>
</dbReference>
<evidence type="ECO:0000313" key="2">
    <source>
        <dbReference type="Proteomes" id="UP000541185"/>
    </source>
</evidence>
<dbReference type="AlphaFoldDB" id="A0A848H9J5"/>
<accession>A0A848H9J5</accession>
<comment type="caution">
    <text evidence="1">The sequence shown here is derived from an EMBL/GenBank/DDBJ whole genome shotgun (WGS) entry which is preliminary data.</text>
</comment>
<sequence>MNEIAQHFLATCAKGGEVDGGWLFAKALQQAQLDYSDKSLSRLEQLLSAIRERAKPSREALQETPKGRNFCSLLAYYLIEVVQRRTGASVDWLDRAAALRVFPAGTQLPDAPLTRLIANVPDQGAAFMPLGWIEARVLGEDQQTRVDDYVAGLVAQVERDGPVVWWTGMHAVGQLASWQMMMAADGGTVQPARLTSAAPKTFEMLMGADAKESLQRAGQAMEDNREGAAWQVLSYDGIADLRRGRVDAVMVMLYTYGASPLRLKIAFPYQPTQGSRRFAILDPTLLGANVEDAKISMLGGAMERGIQSIKWAFGTTWNQLRQAG</sequence>
<dbReference type="Proteomes" id="UP000541185">
    <property type="component" value="Unassembled WGS sequence"/>
</dbReference>
<dbReference type="RefSeq" id="WP_169420460.1">
    <property type="nucleotide sequence ID" value="NZ_JABBFX010000002.1"/>
</dbReference>
<reference evidence="1 2" key="1">
    <citation type="submission" date="2020-04" db="EMBL/GenBank/DDBJ databases">
        <title>Ramlibacter sp. G-1-2-2 isolated from soil.</title>
        <authorList>
            <person name="Dahal R.H."/>
        </authorList>
    </citation>
    <scope>NUCLEOTIDE SEQUENCE [LARGE SCALE GENOMIC DNA]</scope>
    <source>
        <strain evidence="1 2">G-1-2-2</strain>
    </source>
</reference>
<evidence type="ECO:0000313" key="1">
    <source>
        <dbReference type="EMBL" id="NML46179.1"/>
    </source>
</evidence>